<evidence type="ECO:0000313" key="1">
    <source>
        <dbReference type="EMBL" id="QLH02473.1"/>
    </source>
</evidence>
<dbReference type="AlphaFoldDB" id="A0A7D5LYP0"/>
<reference evidence="1 2" key="1">
    <citation type="submission" date="2018-02" db="EMBL/GenBank/DDBJ databases">
        <title>Complete genome of Nitrosopumilus cobalaminigenes HCA1.</title>
        <authorList>
            <person name="Qin W."/>
            <person name="Zheng Y."/>
            <person name="Stahl D.A."/>
        </authorList>
    </citation>
    <scope>NUCLEOTIDE SEQUENCE [LARGE SCALE GENOMIC DNA]</scope>
    <source>
        <strain evidence="1 2">HCA1</strain>
    </source>
</reference>
<proteinExistence type="predicted"/>
<sequence length="72" mass="8595">MSRNAGPHPLCIGKCQEFQVKRYGLSKRYELGQKLCQMCNQWIHYEGVWCPCCHKRLRTKPKSKRRADFPRI</sequence>
<name>A0A7D5LYP0_9ARCH</name>
<keyword evidence="2" id="KW-1185">Reference proteome</keyword>
<dbReference type="Proteomes" id="UP000509771">
    <property type="component" value="Chromosome"/>
</dbReference>
<protein>
    <submittedName>
        <fullName evidence="1">Uncharacterized protein</fullName>
    </submittedName>
</protein>
<dbReference type="KEGG" id="ncl:C5F47_02280"/>
<dbReference type="EMBL" id="CP026993">
    <property type="protein sequence ID" value="QLH02473.1"/>
    <property type="molecule type" value="Genomic_DNA"/>
</dbReference>
<organism evidence="1 2">
    <name type="scientific">Nitrosopumilus cobalaminigenes</name>
    <dbReference type="NCBI Taxonomy" id="1470066"/>
    <lineage>
        <taxon>Archaea</taxon>
        <taxon>Nitrososphaerota</taxon>
        <taxon>Nitrososphaeria</taxon>
        <taxon>Nitrosopumilales</taxon>
        <taxon>Nitrosopumilaceae</taxon>
        <taxon>Nitrosopumilus</taxon>
    </lineage>
</organism>
<gene>
    <name evidence="1" type="ORF">C5F47_02280</name>
</gene>
<evidence type="ECO:0000313" key="2">
    <source>
        <dbReference type="Proteomes" id="UP000509771"/>
    </source>
</evidence>
<accession>A0A7D5LYP0</accession>